<evidence type="ECO:0000313" key="3">
    <source>
        <dbReference type="Proteomes" id="UP000653305"/>
    </source>
</evidence>
<dbReference type="Proteomes" id="UP000653305">
    <property type="component" value="Unassembled WGS sequence"/>
</dbReference>
<evidence type="ECO:0000313" key="2">
    <source>
        <dbReference type="EMBL" id="GFP91370.1"/>
    </source>
</evidence>
<organism evidence="2 3">
    <name type="scientific">Phtheirospermum japonicum</name>
    <dbReference type="NCBI Taxonomy" id="374723"/>
    <lineage>
        <taxon>Eukaryota</taxon>
        <taxon>Viridiplantae</taxon>
        <taxon>Streptophyta</taxon>
        <taxon>Embryophyta</taxon>
        <taxon>Tracheophyta</taxon>
        <taxon>Spermatophyta</taxon>
        <taxon>Magnoliopsida</taxon>
        <taxon>eudicotyledons</taxon>
        <taxon>Gunneridae</taxon>
        <taxon>Pentapetalae</taxon>
        <taxon>asterids</taxon>
        <taxon>lamiids</taxon>
        <taxon>Lamiales</taxon>
        <taxon>Orobanchaceae</taxon>
        <taxon>Orobanchaceae incertae sedis</taxon>
        <taxon>Phtheirospermum</taxon>
    </lineage>
</organism>
<keyword evidence="3" id="KW-1185">Reference proteome</keyword>
<sequence>MSERNEIERKPIPSKHLPSSSQHSPPPIETTLFYLLPYPSQFATDDNPLSGQNYNSPAGDNPTQLDAAIPSPLQGEAPPAINFKKGAPNLANLIFRVGDPLLGQNGNSPVGAIPAELGLPQPPVKAKPTQVKMEPVNDLEMRVRTVERIQSLAALDRLEFEKKVIEYKKQSENNAIIRIIKTEEEEEDVMDYQMLFDLNNKLKNHVLETD</sequence>
<protein>
    <submittedName>
        <fullName evidence="2">Uncharacterized protein</fullName>
    </submittedName>
</protein>
<evidence type="ECO:0000256" key="1">
    <source>
        <dbReference type="SAM" id="MobiDB-lite"/>
    </source>
</evidence>
<dbReference type="AlphaFoldDB" id="A0A830BV77"/>
<accession>A0A830BV77</accession>
<dbReference type="EMBL" id="BMAC01000242">
    <property type="protein sequence ID" value="GFP91370.1"/>
    <property type="molecule type" value="Genomic_DNA"/>
</dbReference>
<gene>
    <name evidence="2" type="ORF">PHJA_001281000</name>
</gene>
<name>A0A830BV77_9LAMI</name>
<feature type="compositionally biased region" description="Basic and acidic residues" evidence="1">
    <location>
        <begin position="1"/>
        <end position="11"/>
    </location>
</feature>
<reference evidence="2" key="1">
    <citation type="submission" date="2020-07" db="EMBL/GenBank/DDBJ databases">
        <title>Ethylene signaling mediates host invasion by parasitic plants.</title>
        <authorList>
            <person name="Yoshida S."/>
        </authorList>
    </citation>
    <scope>NUCLEOTIDE SEQUENCE</scope>
    <source>
        <strain evidence="2">Okayama</strain>
    </source>
</reference>
<proteinExistence type="predicted"/>
<feature type="region of interest" description="Disordered" evidence="1">
    <location>
        <begin position="1"/>
        <end position="30"/>
    </location>
</feature>
<feature type="compositionally biased region" description="Polar residues" evidence="1">
    <location>
        <begin position="44"/>
        <end position="64"/>
    </location>
</feature>
<feature type="region of interest" description="Disordered" evidence="1">
    <location>
        <begin position="44"/>
        <end position="80"/>
    </location>
</feature>
<comment type="caution">
    <text evidence="2">The sequence shown here is derived from an EMBL/GenBank/DDBJ whole genome shotgun (WGS) entry which is preliminary data.</text>
</comment>
<feature type="compositionally biased region" description="Low complexity" evidence="1">
    <location>
        <begin position="14"/>
        <end position="23"/>
    </location>
</feature>